<protein>
    <submittedName>
        <fullName evidence="1">Uncharacterized protein</fullName>
    </submittedName>
</protein>
<name>A0A392VVP7_9FABA</name>
<sequence>DPKSDVNLGKDDLGCSDNAYAVADGSEKDNVESVPETVQETVAMVNAETSVPAKNVVPDTPEQAVIPDK</sequence>
<feature type="non-terminal residue" evidence="1">
    <location>
        <position position="1"/>
    </location>
</feature>
<organism evidence="1 2">
    <name type="scientific">Trifolium medium</name>
    <dbReference type="NCBI Taxonomy" id="97028"/>
    <lineage>
        <taxon>Eukaryota</taxon>
        <taxon>Viridiplantae</taxon>
        <taxon>Streptophyta</taxon>
        <taxon>Embryophyta</taxon>
        <taxon>Tracheophyta</taxon>
        <taxon>Spermatophyta</taxon>
        <taxon>Magnoliopsida</taxon>
        <taxon>eudicotyledons</taxon>
        <taxon>Gunneridae</taxon>
        <taxon>Pentapetalae</taxon>
        <taxon>rosids</taxon>
        <taxon>fabids</taxon>
        <taxon>Fabales</taxon>
        <taxon>Fabaceae</taxon>
        <taxon>Papilionoideae</taxon>
        <taxon>50 kb inversion clade</taxon>
        <taxon>NPAAA clade</taxon>
        <taxon>Hologalegina</taxon>
        <taxon>IRL clade</taxon>
        <taxon>Trifolieae</taxon>
        <taxon>Trifolium</taxon>
    </lineage>
</organism>
<dbReference type="EMBL" id="LXQA011246879">
    <property type="protein sequence ID" value="MCI90520.1"/>
    <property type="molecule type" value="Genomic_DNA"/>
</dbReference>
<dbReference type="AlphaFoldDB" id="A0A392VVP7"/>
<reference evidence="1 2" key="1">
    <citation type="journal article" date="2018" name="Front. Plant Sci.">
        <title>Red Clover (Trifolium pratense) and Zigzag Clover (T. medium) - A Picture of Genomic Similarities and Differences.</title>
        <authorList>
            <person name="Dluhosova J."/>
            <person name="Istvanek J."/>
            <person name="Nedelnik J."/>
            <person name="Repkova J."/>
        </authorList>
    </citation>
    <scope>NUCLEOTIDE SEQUENCE [LARGE SCALE GENOMIC DNA]</scope>
    <source>
        <strain evidence="2">cv. 10/8</strain>
        <tissue evidence="1">Leaf</tissue>
    </source>
</reference>
<evidence type="ECO:0000313" key="1">
    <source>
        <dbReference type="EMBL" id="MCI90520.1"/>
    </source>
</evidence>
<feature type="non-terminal residue" evidence="1">
    <location>
        <position position="69"/>
    </location>
</feature>
<comment type="caution">
    <text evidence="1">The sequence shown here is derived from an EMBL/GenBank/DDBJ whole genome shotgun (WGS) entry which is preliminary data.</text>
</comment>
<dbReference type="Proteomes" id="UP000265520">
    <property type="component" value="Unassembled WGS sequence"/>
</dbReference>
<keyword evidence="2" id="KW-1185">Reference proteome</keyword>
<evidence type="ECO:0000313" key="2">
    <source>
        <dbReference type="Proteomes" id="UP000265520"/>
    </source>
</evidence>
<accession>A0A392VVP7</accession>
<proteinExistence type="predicted"/>